<protein>
    <submittedName>
        <fullName evidence="1">Uncharacterized protein</fullName>
    </submittedName>
</protein>
<name>A0A1M7LCM4_9FLAO</name>
<keyword evidence="2" id="KW-1185">Reference proteome</keyword>
<gene>
    <name evidence="1" type="ORF">SAMN05444366_4063</name>
</gene>
<proteinExistence type="predicted"/>
<dbReference type="EMBL" id="FRBY01000006">
    <property type="protein sequence ID" value="SHM75858.1"/>
    <property type="molecule type" value="Genomic_DNA"/>
</dbReference>
<evidence type="ECO:0000313" key="1">
    <source>
        <dbReference type="EMBL" id="SHM75858.1"/>
    </source>
</evidence>
<dbReference type="AlphaFoldDB" id="A0A1M7LCM4"/>
<dbReference type="STRING" id="29534.SAMN05444366_4063"/>
<dbReference type="OrthoDB" id="275232at2"/>
<dbReference type="Proteomes" id="UP000184121">
    <property type="component" value="Unassembled WGS sequence"/>
</dbReference>
<sequence>MRLIGVISEYNDELSGKKFHDYKIRSDYQNKETILNYLKKGTSIAVTMQVVKSLIKDDSSIIGGVSYLTDGYWIWPNYLHFYVDKLSIELPSDFLNFISKNEQIKLISDGQKLEAINFLKLLK</sequence>
<accession>A0A1M7LCM4</accession>
<dbReference type="RefSeq" id="WP_072975274.1">
    <property type="nucleotide sequence ID" value="NZ_FRBY01000006.1"/>
</dbReference>
<organism evidence="1 2">
    <name type="scientific">Flavobacterium saccharophilum</name>
    <dbReference type="NCBI Taxonomy" id="29534"/>
    <lineage>
        <taxon>Bacteria</taxon>
        <taxon>Pseudomonadati</taxon>
        <taxon>Bacteroidota</taxon>
        <taxon>Flavobacteriia</taxon>
        <taxon>Flavobacteriales</taxon>
        <taxon>Flavobacteriaceae</taxon>
        <taxon>Flavobacterium</taxon>
    </lineage>
</organism>
<evidence type="ECO:0000313" key="2">
    <source>
        <dbReference type="Proteomes" id="UP000184121"/>
    </source>
</evidence>
<reference evidence="2" key="1">
    <citation type="submission" date="2016-11" db="EMBL/GenBank/DDBJ databases">
        <authorList>
            <person name="Varghese N."/>
            <person name="Submissions S."/>
        </authorList>
    </citation>
    <scope>NUCLEOTIDE SEQUENCE [LARGE SCALE GENOMIC DNA]</scope>
    <source>
        <strain evidence="2">DSM 1811</strain>
    </source>
</reference>